<keyword evidence="8 11" id="KW-0119">Carbohydrate metabolism</keyword>
<dbReference type="PROSITE" id="PS00102">
    <property type="entry name" value="PHOSPHORYLASE"/>
    <property type="match status" value="1"/>
</dbReference>
<evidence type="ECO:0000256" key="10">
    <source>
        <dbReference type="PIRSR" id="PIRSR000460-1"/>
    </source>
</evidence>
<dbReference type="InterPro" id="IPR035090">
    <property type="entry name" value="Pyridoxal_P_attach_site"/>
</dbReference>
<dbReference type="FunFam" id="3.40.50.2000:FF:000005">
    <property type="entry name" value="Alpha-1,4 glucan phosphorylase"/>
    <property type="match status" value="1"/>
</dbReference>
<keyword evidence="4" id="KW-0321">Glycogen metabolism</keyword>
<evidence type="ECO:0000256" key="4">
    <source>
        <dbReference type="ARBA" id="ARBA00022600"/>
    </source>
</evidence>
<comment type="function">
    <text evidence="11">Allosteric enzyme that catalyzes the rate-limiting step in glycogen catabolism, the phosphorolytic cleavage of glycogen to produce glucose-1-phosphate, and plays a central role in maintaining cellular and organismal glucose homeostasis.</text>
</comment>
<evidence type="ECO:0000313" key="12">
    <source>
        <dbReference type="EMBL" id="BAC88939.1"/>
    </source>
</evidence>
<comment type="similarity">
    <text evidence="3 11">Belongs to the glycogen phosphorylase family.</text>
</comment>
<sequence length="856" mass="96745">MAKDKSDKKTAAAAAAPVQIEDDRTGLSVETLKRAFADNLFYIQGKNADIATLNDYYMALAYTVRDRLLQRWLSTIKAQLKPEVKVVYYLSAEFLMGPHLGNNLVSLGIYDQVRQAIQESGLNLEELIAQEEEPGLGNGGLGRLAACYLDSLAALEIPAVGYGLRYEFGIFDQEIRDGWQVEITDKWLRYGNPWEIARPEATVEVKLGGHTEAFVDGAGRYRVRWIPERTIVGVPYDTPVLGFKNNAANTLRLWKAEAPESFDFQAFNLGDYYGAVNAKMYSENISKVLYPNDEPLQGRELRLEQQFFFVSCSLQDIIRRHLYVGGKLEDLHNSAAIQLNDTHPSIGIAELMRLLVDEHNIDWDTAWQITQNTFAYTNHTLLPEALERWPLSLFGSLLPRHLEIIFEINRRFLQEVSAKFPGDTGRLARLSLIQEGPEKFVRMAHLASAGSHAINGVAALHSELLKRDVLRDFYELSPEKFSNKTNGVTPRRWIMLSNPELAFLISESIGDGWIKNLGELRELERFANDKEFQSRWRQIKLNNKTNLAEYIRKRTGLVVDPHSLFDIQVKRIHEYKRQHLNVLYIITLYNRLKQNPELEITPRTFIFGGKAAPGYFMAKLIIKLINSVADVVNNDPDVGGRLKVVFLPDYNVTFGQRVYPAAELSEQISTAGKEASGTGNMKFSMNGALTIGTLDGANVEIREEAGEENFFLFGLTTEEVYALKARGYNPRDYYNGNPALRQVIDQLASGVLSSGETHLFAPLVDHLLNRDEYLLLADYQSYVECQDRVGEAYRDQEHWTRMSILNSARMGKFSSDRAIREYCEDIWGAVAVDVVLEEYVQATAGLAVKPQPVAAT</sequence>
<evidence type="ECO:0000256" key="11">
    <source>
        <dbReference type="RuleBase" id="RU000587"/>
    </source>
</evidence>
<dbReference type="PANTHER" id="PTHR11468">
    <property type="entry name" value="GLYCOGEN PHOSPHORYLASE"/>
    <property type="match status" value="1"/>
</dbReference>
<gene>
    <name evidence="12" type="ordered locus">glr0998</name>
</gene>
<dbReference type="Proteomes" id="UP000000557">
    <property type="component" value="Chromosome"/>
</dbReference>
<dbReference type="EC" id="2.4.1.1" evidence="11"/>
<evidence type="ECO:0000256" key="7">
    <source>
        <dbReference type="ARBA" id="ARBA00022898"/>
    </source>
</evidence>
<keyword evidence="6 11" id="KW-0808">Transferase</keyword>
<dbReference type="EMBL" id="BA000045">
    <property type="protein sequence ID" value="BAC88939.1"/>
    <property type="molecule type" value="Genomic_DNA"/>
</dbReference>
<keyword evidence="5 11" id="KW-0328">Glycosyltransferase</keyword>
<dbReference type="Gene3D" id="3.40.50.2000">
    <property type="entry name" value="Glycogen Phosphorylase B"/>
    <property type="match status" value="2"/>
</dbReference>
<dbReference type="CDD" id="cd04300">
    <property type="entry name" value="GT35_Glycogen_Phosphorylase"/>
    <property type="match status" value="1"/>
</dbReference>
<dbReference type="GO" id="GO:0005737">
    <property type="term" value="C:cytoplasm"/>
    <property type="evidence" value="ECO:0000318"/>
    <property type="project" value="GO_Central"/>
</dbReference>
<dbReference type="HOGENOM" id="CLU_010198_1_1_3"/>
<dbReference type="SUPFAM" id="SSF53756">
    <property type="entry name" value="UDP-Glycosyltransferase/glycogen phosphorylase"/>
    <property type="match status" value="1"/>
</dbReference>
<comment type="catalytic activity">
    <reaction evidence="1 11">
        <text>[(1-&gt;4)-alpha-D-glucosyl](n) + phosphate = [(1-&gt;4)-alpha-D-glucosyl](n-1) + alpha-D-glucose 1-phosphate</text>
        <dbReference type="Rhea" id="RHEA:41732"/>
        <dbReference type="Rhea" id="RHEA-COMP:9584"/>
        <dbReference type="Rhea" id="RHEA-COMP:9586"/>
        <dbReference type="ChEBI" id="CHEBI:15444"/>
        <dbReference type="ChEBI" id="CHEBI:43474"/>
        <dbReference type="ChEBI" id="CHEBI:58601"/>
        <dbReference type="EC" id="2.4.1.1"/>
    </reaction>
</comment>
<dbReference type="InterPro" id="IPR000811">
    <property type="entry name" value="Glyco_trans_35"/>
</dbReference>
<evidence type="ECO:0000256" key="3">
    <source>
        <dbReference type="ARBA" id="ARBA00006047"/>
    </source>
</evidence>
<dbReference type="PhylomeDB" id="Q7NLX1"/>
<comment type="cofactor">
    <cofactor evidence="2 11">
        <name>pyridoxal 5'-phosphate</name>
        <dbReference type="ChEBI" id="CHEBI:597326"/>
    </cofactor>
</comment>
<name>Q7NLX1_GLOVI</name>
<dbReference type="GO" id="GO:0030170">
    <property type="term" value="F:pyridoxal phosphate binding"/>
    <property type="evidence" value="ECO:0000318"/>
    <property type="project" value="GO_Central"/>
</dbReference>
<dbReference type="KEGG" id="gvi:glr0998"/>
<dbReference type="InterPro" id="IPR011833">
    <property type="entry name" value="Glycg_phsphrylas"/>
</dbReference>
<evidence type="ECO:0000256" key="5">
    <source>
        <dbReference type="ARBA" id="ARBA00022676"/>
    </source>
</evidence>
<dbReference type="Pfam" id="PF00343">
    <property type="entry name" value="Phosphorylase"/>
    <property type="match status" value="1"/>
</dbReference>
<dbReference type="EnsemblBacteria" id="BAC88939">
    <property type="protein sequence ID" value="BAC88939"/>
    <property type="gene ID" value="BAC88939"/>
</dbReference>
<dbReference type="PANTHER" id="PTHR11468:SF3">
    <property type="entry name" value="GLYCOGEN PHOSPHORYLASE, LIVER FORM"/>
    <property type="match status" value="1"/>
</dbReference>
<reference evidence="12 13" key="1">
    <citation type="journal article" date="2003" name="DNA Res.">
        <title>Complete genome structure of Gloeobacter violaceus PCC 7421, a cyanobacterium that lacks thylakoids.</title>
        <authorList>
            <person name="Nakamura Y."/>
            <person name="Kaneko T."/>
            <person name="Sato S."/>
            <person name="Mimuro M."/>
            <person name="Miyashita H."/>
            <person name="Tsuchiya T."/>
            <person name="Sasamoto S."/>
            <person name="Watanabe A."/>
            <person name="Kawashima K."/>
            <person name="Kishida Y."/>
            <person name="Kiyokawa C."/>
            <person name="Kohara M."/>
            <person name="Matsumoto M."/>
            <person name="Matsuno A."/>
            <person name="Nakazaki N."/>
            <person name="Shimpo S."/>
            <person name="Takeuchi C."/>
            <person name="Yamada M."/>
            <person name="Tabata S."/>
        </authorList>
    </citation>
    <scope>NUCLEOTIDE SEQUENCE [LARGE SCALE GENOMIC DNA]</scope>
    <source>
        <strain evidence="13">ATCC 29082 / PCC 7421</strain>
    </source>
</reference>
<protein>
    <recommendedName>
        <fullName evidence="11">Alpha-1,4 glucan phosphorylase</fullName>
        <ecNumber evidence="11">2.4.1.1</ecNumber>
    </recommendedName>
</protein>
<evidence type="ECO:0000256" key="9">
    <source>
        <dbReference type="ARBA" id="ARBA00025174"/>
    </source>
</evidence>
<keyword evidence="13" id="KW-1185">Reference proteome</keyword>
<dbReference type="GO" id="GO:0008184">
    <property type="term" value="F:glycogen phosphorylase activity"/>
    <property type="evidence" value="ECO:0000318"/>
    <property type="project" value="GO_Central"/>
</dbReference>
<evidence type="ECO:0000256" key="8">
    <source>
        <dbReference type="ARBA" id="ARBA00023277"/>
    </source>
</evidence>
<dbReference type="CAZy" id="GT35">
    <property type="family name" value="Glycosyltransferase Family 35"/>
</dbReference>
<comment type="function">
    <text evidence="9">Phosphorylase is an important allosteric enzyme in carbohydrate metabolism. Enzymes from different sources differ in their regulatory mechanisms and in their natural substrates. However, all known phosphorylases share catalytic and structural properties.</text>
</comment>
<accession>Q7NLX1</accession>
<organism evidence="12 13">
    <name type="scientific">Gloeobacter violaceus (strain ATCC 29082 / PCC 7421)</name>
    <dbReference type="NCBI Taxonomy" id="251221"/>
    <lineage>
        <taxon>Bacteria</taxon>
        <taxon>Bacillati</taxon>
        <taxon>Cyanobacteriota</taxon>
        <taxon>Cyanophyceae</taxon>
        <taxon>Gloeobacterales</taxon>
        <taxon>Gloeobacteraceae</taxon>
        <taxon>Gloeobacter</taxon>
    </lineage>
</organism>
<proteinExistence type="inferred from homology"/>
<evidence type="ECO:0000256" key="2">
    <source>
        <dbReference type="ARBA" id="ARBA00001933"/>
    </source>
</evidence>
<dbReference type="GO" id="GO:0005980">
    <property type="term" value="P:glycogen catabolic process"/>
    <property type="evidence" value="ECO:0000318"/>
    <property type="project" value="GO_Central"/>
</dbReference>
<dbReference type="FunFam" id="3.40.50.2000:FF:000002">
    <property type="entry name" value="Alpha-1,4 glucan phosphorylase"/>
    <property type="match status" value="1"/>
</dbReference>
<reference evidence="12 13" key="2">
    <citation type="journal article" date="2003" name="DNA Res.">
        <title>Complete genome structure of Gloeobacter violaceus PCC 7421, a cyanobacterium that lacks thylakoids (supplement).</title>
        <authorList>
            <person name="Nakamura Y."/>
            <person name="Kaneko T."/>
            <person name="Sato S."/>
            <person name="Mimuro M."/>
            <person name="Miyashita H."/>
            <person name="Tsuchiya T."/>
            <person name="Sasamoto S."/>
            <person name="Watanabe A."/>
            <person name="Kawashima K."/>
            <person name="Kishida Y."/>
            <person name="Kiyokawa C."/>
            <person name="Kohara M."/>
            <person name="Matsumoto M."/>
            <person name="Matsuno A."/>
            <person name="Nakazaki N."/>
            <person name="Shimpo S."/>
            <person name="Takeuchi C."/>
            <person name="Yamada M."/>
            <person name="Tabata S."/>
        </authorList>
    </citation>
    <scope>NUCLEOTIDE SEQUENCE [LARGE SCALE GENOMIC DNA]</scope>
    <source>
        <strain evidence="13">ATCC 29082 / PCC 7421</strain>
    </source>
</reference>
<dbReference type="NCBIfam" id="TIGR02093">
    <property type="entry name" value="P_ylase"/>
    <property type="match status" value="1"/>
</dbReference>
<dbReference type="STRING" id="251221.gene:10758476"/>
<dbReference type="PIRSF" id="PIRSF000460">
    <property type="entry name" value="Pprylas_GlgP"/>
    <property type="match status" value="1"/>
</dbReference>
<dbReference type="InParanoid" id="Q7NLX1"/>
<keyword evidence="7 10" id="KW-0663">Pyridoxal phosphate</keyword>
<dbReference type="OrthoDB" id="9760804at2"/>
<dbReference type="PATRIC" id="fig|251221.4.peg.1021"/>
<dbReference type="eggNOG" id="COG0058">
    <property type="taxonomic scope" value="Bacteria"/>
</dbReference>
<dbReference type="RefSeq" id="WP_011141000.1">
    <property type="nucleotide sequence ID" value="NC_005125.1"/>
</dbReference>
<feature type="modified residue" description="N6-(pyridoxal phosphate)lysine" evidence="10">
    <location>
        <position position="682"/>
    </location>
</feature>
<evidence type="ECO:0000256" key="6">
    <source>
        <dbReference type="ARBA" id="ARBA00022679"/>
    </source>
</evidence>
<evidence type="ECO:0000313" key="13">
    <source>
        <dbReference type="Proteomes" id="UP000000557"/>
    </source>
</evidence>
<evidence type="ECO:0000256" key="1">
    <source>
        <dbReference type="ARBA" id="ARBA00001275"/>
    </source>
</evidence>
<dbReference type="AlphaFoldDB" id="Q7NLX1"/>